<dbReference type="EMBL" id="KI980593">
    <property type="protein sequence ID" value="EXK23741.1"/>
    <property type="molecule type" value="Genomic_DNA"/>
</dbReference>
<sequence>MTASELYARCLPDIPKAPEVPKPNEGLEDHLITELVTNYIDAFDTYLHRWDECNNKVVGHFAARCSIYAIKDSGNPWHLNPADRKVYLDRSLQDIDVLRNWSNEHKAHIQRLAEFKEFKKKSELKKKKSEFKEHMAKTTVG</sequence>
<dbReference type="HOGENOM" id="CLU_1927661_0_0_1"/>
<dbReference type="AlphaFoldDB" id="W9ZRJ4"/>
<dbReference type="Proteomes" id="UP000030703">
    <property type="component" value="Unassembled WGS sequence"/>
</dbReference>
<reference evidence="1" key="2">
    <citation type="submission" date="2014-02" db="EMBL/GenBank/DDBJ databases">
        <title>Annotation of the Genome Sequence of Fusarium oxysporum f. sp. melonis 26406.</title>
        <authorList>
            <consortium name="The Broad Institute Genomics Platform"/>
            <person name="Ma L.-J."/>
            <person name="Corby-Kistler H."/>
            <person name="Broz K."/>
            <person name="Gale L.R."/>
            <person name="Jonkers W."/>
            <person name="O'Donnell K."/>
            <person name="Ploetz R."/>
            <person name="Steinberg C."/>
            <person name="Schwartz D.C."/>
            <person name="VanEtten H."/>
            <person name="Zhou S."/>
            <person name="Young S.K."/>
            <person name="Zeng Q."/>
            <person name="Gargeya S."/>
            <person name="Fitzgerald M."/>
            <person name="Abouelleil A."/>
            <person name="Alvarado L."/>
            <person name="Chapman S.B."/>
            <person name="Gainer-Dewar J."/>
            <person name="Goldberg J."/>
            <person name="Griggs A."/>
            <person name="Gujja S."/>
            <person name="Hansen M."/>
            <person name="Howarth C."/>
            <person name="Imamovic A."/>
            <person name="Ireland A."/>
            <person name="Larimer J."/>
            <person name="McCowan C."/>
            <person name="Murphy C."/>
            <person name="Pearson M."/>
            <person name="Poon T.W."/>
            <person name="Priest M."/>
            <person name="Roberts A."/>
            <person name="Saif S."/>
            <person name="Shea T."/>
            <person name="Sykes S."/>
            <person name="Wortman J."/>
            <person name="Nusbaum C."/>
            <person name="Birren B."/>
        </authorList>
    </citation>
    <scope>NUCLEOTIDE SEQUENCE</scope>
    <source>
        <strain evidence="1">26406</strain>
    </source>
</reference>
<dbReference type="VEuPathDB" id="FungiDB:FOMG_19498"/>
<gene>
    <name evidence="1" type="ORF">FOMG_19498</name>
</gene>
<evidence type="ECO:0000313" key="1">
    <source>
        <dbReference type="EMBL" id="EXK23741.1"/>
    </source>
</evidence>
<accession>W9ZRJ4</accession>
<organism evidence="1">
    <name type="scientific">Fusarium oxysporum f. sp. melonis 26406</name>
    <dbReference type="NCBI Taxonomy" id="1089452"/>
    <lineage>
        <taxon>Eukaryota</taxon>
        <taxon>Fungi</taxon>
        <taxon>Dikarya</taxon>
        <taxon>Ascomycota</taxon>
        <taxon>Pezizomycotina</taxon>
        <taxon>Sordariomycetes</taxon>
        <taxon>Hypocreomycetidae</taxon>
        <taxon>Hypocreales</taxon>
        <taxon>Nectriaceae</taxon>
        <taxon>Fusarium</taxon>
        <taxon>Fusarium oxysporum species complex</taxon>
    </lineage>
</organism>
<reference evidence="1" key="1">
    <citation type="submission" date="2012-04" db="EMBL/GenBank/DDBJ databases">
        <title>The Genome Sequence of Fusarium oxysporum melonis.</title>
        <authorList>
            <consortium name="The Broad Institute Genome Sequencing Platform"/>
            <person name="Ma L.-J."/>
            <person name="Gale L.R."/>
            <person name="Schwartz D.C."/>
            <person name="Zhou S."/>
            <person name="Corby-Kistler H."/>
            <person name="Young S.K."/>
            <person name="Zeng Q."/>
            <person name="Gargeya S."/>
            <person name="Fitzgerald M."/>
            <person name="Haas B."/>
            <person name="Abouelleil A."/>
            <person name="Alvarado L."/>
            <person name="Arachchi H.M."/>
            <person name="Berlin A."/>
            <person name="Brown A."/>
            <person name="Chapman S.B."/>
            <person name="Chen Z."/>
            <person name="Dunbar C."/>
            <person name="Freedman E."/>
            <person name="Gearin G."/>
            <person name="Goldberg J."/>
            <person name="Griggs A."/>
            <person name="Gujja S."/>
            <person name="Heiman D."/>
            <person name="Howarth C."/>
            <person name="Larson L."/>
            <person name="Lui A."/>
            <person name="MacDonald P.J.P."/>
            <person name="Montmayeur A."/>
            <person name="Murphy C."/>
            <person name="Neiman D."/>
            <person name="Pearson M."/>
            <person name="Priest M."/>
            <person name="Roberts A."/>
            <person name="Saif S."/>
            <person name="Shea T."/>
            <person name="Shenoy N."/>
            <person name="Sisk P."/>
            <person name="Stolte C."/>
            <person name="Sykes S."/>
            <person name="Wortman J."/>
            <person name="Nusbaum C."/>
            <person name="Birren B."/>
        </authorList>
    </citation>
    <scope>NUCLEOTIDE SEQUENCE</scope>
    <source>
        <strain evidence="1">26406</strain>
    </source>
</reference>
<name>W9ZRJ4_FUSOX</name>
<proteinExistence type="predicted"/>
<protein>
    <submittedName>
        <fullName evidence="1">Uncharacterized protein</fullName>
    </submittedName>
</protein>